<dbReference type="RefSeq" id="WP_240187938.1">
    <property type="nucleotide sequence ID" value="NZ_JBFCRC010000010.1"/>
</dbReference>
<reference evidence="1 2" key="1">
    <citation type="submission" date="2015-06" db="EMBL/GenBank/DDBJ databases">
        <title>The Genome Sequence of Enterococcus hirae 88EA1.</title>
        <authorList>
            <consortium name="The Broad Institute Genomics Platform"/>
            <consortium name="The Broad Institute Genome Sequencing Center for Infectious Disease"/>
            <person name="Earl A.M."/>
            <person name="Van Tyne D."/>
            <person name="Lebreton F."/>
            <person name="Saavedra J.T."/>
            <person name="Gilmore M.S."/>
            <person name="Manson McGuire A."/>
            <person name="Clock S."/>
            <person name="Crupain M."/>
            <person name="Rangan U."/>
            <person name="Young S."/>
            <person name="Abouelleil A."/>
            <person name="Cao P."/>
            <person name="Chapman S.B."/>
            <person name="Griggs A."/>
            <person name="Priest M."/>
            <person name="Shea T."/>
            <person name="Wortman J."/>
            <person name="Nusbaum C."/>
            <person name="Birren B."/>
        </authorList>
    </citation>
    <scope>NUCLEOTIDE SEQUENCE [LARGE SCALE GENOMIC DNA]</scope>
    <source>
        <strain evidence="1 2">88EA1</strain>
    </source>
</reference>
<organism evidence="1 2">
    <name type="scientific">Enterococcus hirae</name>
    <dbReference type="NCBI Taxonomy" id="1354"/>
    <lineage>
        <taxon>Bacteria</taxon>
        <taxon>Bacillati</taxon>
        <taxon>Bacillota</taxon>
        <taxon>Bacilli</taxon>
        <taxon>Lactobacillales</taxon>
        <taxon>Enterococcaceae</taxon>
        <taxon>Enterococcus</taxon>
    </lineage>
</organism>
<evidence type="ECO:0000313" key="2">
    <source>
        <dbReference type="Proteomes" id="UP000253498"/>
    </source>
</evidence>
<evidence type="ECO:0000313" key="1">
    <source>
        <dbReference type="EMBL" id="RBT70518.1"/>
    </source>
</evidence>
<dbReference type="Proteomes" id="UP000253498">
    <property type="component" value="Unassembled WGS sequence"/>
</dbReference>
<comment type="caution">
    <text evidence="1">The sequence shown here is derived from an EMBL/GenBank/DDBJ whole genome shotgun (WGS) entry which is preliminary data.</text>
</comment>
<accession>A0AB37IQ24</accession>
<proteinExistence type="predicted"/>
<dbReference type="AlphaFoldDB" id="A0AB37IQ24"/>
<sequence length="345" mass="40838">MEKNEGLFNVYFKADRVDYGKNGYESINLKNNPNLMSDSIYLYNLLFINKPAFVPRDWEQHQVNFERYVMPRLTVNEQSIVREWINTLHKNELLQYRSLEEMAKTYVTFHKLLKKITNEAEQAFEDQFKDVQSLDQQSRKKTIDIYSFYHKISNEKTAESTKRLEAQVSDLLIKPVVNKGENSPNWFNDLVRAVMVLERGIESEKLKTKIFTEIKKSGNQPVLEEKWDSFIKNHAIPRMQKNNGLDKVYYELSQTINVLNKKIKVSVEEAQSVSSVFYNKIFPNLLRLPDMSHLEKIAIYEIYIDESNLLPKTKNKIKKTLEKNLLKKEKKKLEEVKLLKNKIFR</sequence>
<dbReference type="EMBL" id="LESJ01000002">
    <property type="protein sequence ID" value="RBT70518.1"/>
    <property type="molecule type" value="Genomic_DNA"/>
</dbReference>
<protein>
    <submittedName>
        <fullName evidence="1">Uncharacterized protein</fullName>
    </submittedName>
</protein>
<gene>
    <name evidence="1" type="ORF">EB03_00384</name>
</gene>
<name>A0AB37IQ24_ENTHR</name>